<gene>
    <name evidence="2" type="ORF">E2C01_006560</name>
</gene>
<comment type="caution">
    <text evidence="2">The sequence shown here is derived from an EMBL/GenBank/DDBJ whole genome shotgun (WGS) entry which is preliminary data.</text>
</comment>
<evidence type="ECO:0000313" key="2">
    <source>
        <dbReference type="EMBL" id="MPC13813.1"/>
    </source>
</evidence>
<accession>A0A5B7D256</accession>
<feature type="chain" id="PRO_5022834936" description="Secreted protein" evidence="1">
    <location>
        <begin position="19"/>
        <end position="63"/>
    </location>
</feature>
<organism evidence="2 3">
    <name type="scientific">Portunus trituberculatus</name>
    <name type="common">Swimming crab</name>
    <name type="synonym">Neptunus trituberculatus</name>
    <dbReference type="NCBI Taxonomy" id="210409"/>
    <lineage>
        <taxon>Eukaryota</taxon>
        <taxon>Metazoa</taxon>
        <taxon>Ecdysozoa</taxon>
        <taxon>Arthropoda</taxon>
        <taxon>Crustacea</taxon>
        <taxon>Multicrustacea</taxon>
        <taxon>Malacostraca</taxon>
        <taxon>Eumalacostraca</taxon>
        <taxon>Eucarida</taxon>
        <taxon>Decapoda</taxon>
        <taxon>Pleocyemata</taxon>
        <taxon>Brachyura</taxon>
        <taxon>Eubrachyura</taxon>
        <taxon>Portunoidea</taxon>
        <taxon>Portunidae</taxon>
        <taxon>Portuninae</taxon>
        <taxon>Portunus</taxon>
    </lineage>
</organism>
<dbReference type="Proteomes" id="UP000324222">
    <property type="component" value="Unassembled WGS sequence"/>
</dbReference>
<keyword evidence="3" id="KW-1185">Reference proteome</keyword>
<proteinExistence type="predicted"/>
<evidence type="ECO:0000313" key="3">
    <source>
        <dbReference type="Proteomes" id="UP000324222"/>
    </source>
</evidence>
<evidence type="ECO:0008006" key="4">
    <source>
        <dbReference type="Google" id="ProtNLM"/>
    </source>
</evidence>
<protein>
    <recommendedName>
        <fullName evidence="4">Secreted protein</fullName>
    </recommendedName>
</protein>
<sequence length="63" mass="7186">MAFLSSKLFLSTAYTVCSTTGMWWPLPPSTRSRSNTYPTCWNYICLHTVLRCSPGLSLQHPQF</sequence>
<keyword evidence="1" id="KW-0732">Signal</keyword>
<dbReference type="EMBL" id="VSRR010000307">
    <property type="protein sequence ID" value="MPC13813.1"/>
    <property type="molecule type" value="Genomic_DNA"/>
</dbReference>
<name>A0A5B7D256_PORTR</name>
<feature type="signal peptide" evidence="1">
    <location>
        <begin position="1"/>
        <end position="18"/>
    </location>
</feature>
<dbReference type="AlphaFoldDB" id="A0A5B7D256"/>
<evidence type="ECO:0000256" key="1">
    <source>
        <dbReference type="SAM" id="SignalP"/>
    </source>
</evidence>
<reference evidence="2 3" key="1">
    <citation type="submission" date="2019-05" db="EMBL/GenBank/DDBJ databases">
        <title>Another draft genome of Portunus trituberculatus and its Hox gene families provides insights of decapod evolution.</title>
        <authorList>
            <person name="Jeong J.-H."/>
            <person name="Song I."/>
            <person name="Kim S."/>
            <person name="Choi T."/>
            <person name="Kim D."/>
            <person name="Ryu S."/>
            <person name="Kim W."/>
        </authorList>
    </citation>
    <scope>NUCLEOTIDE SEQUENCE [LARGE SCALE GENOMIC DNA]</scope>
    <source>
        <tissue evidence="2">Muscle</tissue>
    </source>
</reference>